<accession>A0A834XXZ3</accession>
<keyword evidence="7 17" id="KW-0812">Transmembrane</keyword>
<evidence type="ECO:0000256" key="3">
    <source>
        <dbReference type="ARBA" id="ARBA00004477"/>
    </source>
</evidence>
<dbReference type="Pfam" id="PF01124">
    <property type="entry name" value="MAPEG"/>
    <property type="match status" value="1"/>
</dbReference>
<evidence type="ECO:0000256" key="4">
    <source>
        <dbReference type="ARBA" id="ARBA00010459"/>
    </source>
</evidence>
<feature type="transmembrane region" description="Helical" evidence="17">
    <location>
        <begin position="104"/>
        <end position="124"/>
    </location>
</feature>
<keyword evidence="10 17" id="KW-1133">Transmembrane helix</keyword>
<comment type="caution">
    <text evidence="18">The sequence shown here is derived from an EMBL/GenBank/DDBJ whole genome shotgun (WGS) entry which is preliminary data.</text>
</comment>
<comment type="subcellular location">
    <subcellularLocation>
        <location evidence="3">Endoplasmic reticulum membrane</location>
        <topology evidence="3">Multi-pass membrane protein</topology>
    </subcellularLocation>
    <subcellularLocation>
        <location evidence="2">Mitochondrion outer membrane</location>
    </subcellularLocation>
</comment>
<protein>
    <recommendedName>
        <fullName evidence="15">Microsomal glutathione S-transferase 1</fullName>
        <ecNumber evidence="5">2.5.1.18</ecNumber>
    </recommendedName>
</protein>
<feature type="transmembrane region" description="Helical" evidence="17">
    <location>
        <begin position="15"/>
        <end position="36"/>
    </location>
</feature>
<evidence type="ECO:0000256" key="15">
    <source>
        <dbReference type="ARBA" id="ARBA00039397"/>
    </source>
</evidence>
<evidence type="ECO:0000313" key="18">
    <source>
        <dbReference type="EMBL" id="KAF7994165.1"/>
    </source>
</evidence>
<keyword evidence="8" id="KW-1000">Mitochondrion outer membrane</keyword>
<organism evidence="18 19">
    <name type="scientific">Aphidius gifuensis</name>
    <name type="common">Parasitoid wasp</name>
    <dbReference type="NCBI Taxonomy" id="684658"/>
    <lineage>
        <taxon>Eukaryota</taxon>
        <taxon>Metazoa</taxon>
        <taxon>Ecdysozoa</taxon>
        <taxon>Arthropoda</taxon>
        <taxon>Hexapoda</taxon>
        <taxon>Insecta</taxon>
        <taxon>Pterygota</taxon>
        <taxon>Neoptera</taxon>
        <taxon>Endopterygota</taxon>
        <taxon>Hymenoptera</taxon>
        <taxon>Apocrita</taxon>
        <taxon>Ichneumonoidea</taxon>
        <taxon>Braconidae</taxon>
        <taxon>Aphidiinae</taxon>
        <taxon>Aphidius</taxon>
    </lineage>
</organism>
<dbReference type="Gene3D" id="1.20.120.550">
    <property type="entry name" value="Membrane associated eicosanoid/glutathione metabolism-like domain"/>
    <property type="match status" value="1"/>
</dbReference>
<dbReference type="PANTHER" id="PTHR10689">
    <property type="entry name" value="MICROSOMAL GLUTATHIONE S-TRANSFERASE 1"/>
    <property type="match status" value="1"/>
</dbReference>
<evidence type="ECO:0000256" key="16">
    <source>
        <dbReference type="ARBA" id="ARBA00049385"/>
    </source>
</evidence>
<evidence type="ECO:0000256" key="17">
    <source>
        <dbReference type="SAM" id="Phobius"/>
    </source>
</evidence>
<dbReference type="InterPro" id="IPR001129">
    <property type="entry name" value="Membr-assoc_MAPEG"/>
</dbReference>
<dbReference type="Proteomes" id="UP000639338">
    <property type="component" value="Unassembled WGS sequence"/>
</dbReference>
<dbReference type="EC" id="2.5.1.18" evidence="5"/>
<dbReference type="GO" id="GO:0005741">
    <property type="term" value="C:mitochondrial outer membrane"/>
    <property type="evidence" value="ECO:0007669"/>
    <property type="project" value="UniProtKB-SubCell"/>
</dbReference>
<comment type="subunit">
    <text evidence="14">Homotrimer; The trimer binds only one molecule of glutathione.</text>
</comment>
<dbReference type="InterPro" id="IPR040162">
    <property type="entry name" value="MGST1-like"/>
</dbReference>
<keyword evidence="13 17" id="KW-0472">Membrane</keyword>
<evidence type="ECO:0000313" key="19">
    <source>
        <dbReference type="Proteomes" id="UP000639338"/>
    </source>
</evidence>
<dbReference type="EMBL" id="JACMRX010000003">
    <property type="protein sequence ID" value="KAF7994165.1"/>
    <property type="molecule type" value="Genomic_DNA"/>
</dbReference>
<name>A0A834XXZ3_APHGI</name>
<evidence type="ECO:0000256" key="11">
    <source>
        <dbReference type="ARBA" id="ARBA00022990"/>
    </source>
</evidence>
<evidence type="ECO:0000256" key="6">
    <source>
        <dbReference type="ARBA" id="ARBA00022679"/>
    </source>
</evidence>
<evidence type="ECO:0000256" key="2">
    <source>
        <dbReference type="ARBA" id="ARBA00004294"/>
    </source>
</evidence>
<evidence type="ECO:0000256" key="8">
    <source>
        <dbReference type="ARBA" id="ARBA00022787"/>
    </source>
</evidence>
<evidence type="ECO:0000256" key="10">
    <source>
        <dbReference type="ARBA" id="ARBA00022989"/>
    </source>
</evidence>
<keyword evidence="11" id="KW-0007">Acetylation</keyword>
<evidence type="ECO:0000256" key="5">
    <source>
        <dbReference type="ARBA" id="ARBA00012452"/>
    </source>
</evidence>
<sequence length="155" mass="18367">MTYVDDLRAINEENFRIFAFWGSIMVIKILAMVFLIGRWRWSKRIWISPEDATWLSRSQVKHDHPEIERVRRAHLNDLENILPWALSTILWLTTSPETALVASLIKWFAISRIIHTIVYAVIVIPQPARFFSFLVGFNITLYQSIATAYHYYYYT</sequence>
<evidence type="ECO:0000256" key="14">
    <source>
        <dbReference type="ARBA" id="ARBA00038540"/>
    </source>
</evidence>
<comment type="function">
    <text evidence="1">Conjugation of reduced glutathione to a wide number of exogenous and endogenous hydrophobic electrophiles.</text>
</comment>
<dbReference type="InterPro" id="IPR023352">
    <property type="entry name" value="MAPEG-like_dom_sf"/>
</dbReference>
<keyword evidence="19" id="KW-1185">Reference proteome</keyword>
<dbReference type="GO" id="GO:0005789">
    <property type="term" value="C:endoplasmic reticulum membrane"/>
    <property type="evidence" value="ECO:0007669"/>
    <property type="project" value="UniProtKB-SubCell"/>
</dbReference>
<evidence type="ECO:0000256" key="9">
    <source>
        <dbReference type="ARBA" id="ARBA00022824"/>
    </source>
</evidence>
<dbReference type="SUPFAM" id="SSF161084">
    <property type="entry name" value="MAPEG domain-like"/>
    <property type="match status" value="1"/>
</dbReference>
<feature type="transmembrane region" description="Helical" evidence="17">
    <location>
        <begin position="130"/>
        <end position="152"/>
    </location>
</feature>
<gene>
    <name evidence="18" type="ORF">HCN44_011434</name>
</gene>
<keyword evidence="9" id="KW-0256">Endoplasmic reticulum</keyword>
<evidence type="ECO:0000256" key="1">
    <source>
        <dbReference type="ARBA" id="ARBA00003701"/>
    </source>
</evidence>
<dbReference type="AlphaFoldDB" id="A0A834XXZ3"/>
<comment type="catalytic activity">
    <reaction evidence="16">
        <text>RX + glutathione = an S-substituted glutathione + a halide anion + H(+)</text>
        <dbReference type="Rhea" id="RHEA:16437"/>
        <dbReference type="ChEBI" id="CHEBI:15378"/>
        <dbReference type="ChEBI" id="CHEBI:16042"/>
        <dbReference type="ChEBI" id="CHEBI:17792"/>
        <dbReference type="ChEBI" id="CHEBI:57925"/>
        <dbReference type="ChEBI" id="CHEBI:90779"/>
        <dbReference type="EC" id="2.5.1.18"/>
    </reaction>
    <physiologicalReaction direction="left-to-right" evidence="16">
        <dbReference type="Rhea" id="RHEA:16438"/>
    </physiologicalReaction>
</comment>
<evidence type="ECO:0000256" key="12">
    <source>
        <dbReference type="ARBA" id="ARBA00023128"/>
    </source>
</evidence>
<keyword evidence="6" id="KW-0808">Transferase</keyword>
<dbReference type="PANTHER" id="PTHR10689:SF6">
    <property type="entry name" value="MICROSOMAL GLUTATHIONE S-TRANSFERASE 1"/>
    <property type="match status" value="1"/>
</dbReference>
<comment type="similarity">
    <text evidence="4">Belongs to the MAPEG family.</text>
</comment>
<dbReference type="OrthoDB" id="193139at2759"/>
<dbReference type="GO" id="GO:0004364">
    <property type="term" value="F:glutathione transferase activity"/>
    <property type="evidence" value="ECO:0007669"/>
    <property type="project" value="UniProtKB-EC"/>
</dbReference>
<evidence type="ECO:0000256" key="7">
    <source>
        <dbReference type="ARBA" id="ARBA00022692"/>
    </source>
</evidence>
<keyword evidence="12" id="KW-0496">Mitochondrion</keyword>
<evidence type="ECO:0000256" key="13">
    <source>
        <dbReference type="ARBA" id="ARBA00023136"/>
    </source>
</evidence>
<reference evidence="18 19" key="1">
    <citation type="submission" date="2020-08" db="EMBL/GenBank/DDBJ databases">
        <title>Aphidius gifuensis genome sequencing and assembly.</title>
        <authorList>
            <person name="Du Z."/>
        </authorList>
    </citation>
    <scope>NUCLEOTIDE SEQUENCE [LARGE SCALE GENOMIC DNA]</scope>
    <source>
        <strain evidence="18">YNYX2018</strain>
        <tissue evidence="18">Adults</tissue>
    </source>
</reference>
<proteinExistence type="inferred from homology"/>